<dbReference type="AlphaFoldDB" id="W7QJN5"/>
<protein>
    <recommendedName>
        <fullName evidence="7">Dihydrofolate synthase/folylpolyglutamate synthase</fullName>
        <ecNumber evidence="5">6.3.2.12</ecNumber>
        <ecNumber evidence="6">6.3.2.17</ecNumber>
    </recommendedName>
    <alternativeName>
        <fullName evidence="16">Folylpoly-gamma-glutamate synthetase-dihydrofolate synthetase</fullName>
    </alternativeName>
    <alternativeName>
        <fullName evidence="14">Folylpolyglutamate synthetase</fullName>
    </alternativeName>
    <alternativeName>
        <fullName evidence="15">Tetrahydrofolylpolyglutamate synthase</fullName>
    </alternativeName>
</protein>
<dbReference type="Pfam" id="PF08245">
    <property type="entry name" value="Mur_ligase_M"/>
    <property type="match status" value="1"/>
</dbReference>
<comment type="catalytic activity">
    <reaction evidence="20">
        <text>7,8-dihydropteroate + L-glutamate + ATP = 7,8-dihydrofolate + ADP + phosphate + H(+)</text>
        <dbReference type="Rhea" id="RHEA:23584"/>
        <dbReference type="ChEBI" id="CHEBI:15378"/>
        <dbReference type="ChEBI" id="CHEBI:17839"/>
        <dbReference type="ChEBI" id="CHEBI:29985"/>
        <dbReference type="ChEBI" id="CHEBI:30616"/>
        <dbReference type="ChEBI" id="CHEBI:43474"/>
        <dbReference type="ChEBI" id="CHEBI:57451"/>
        <dbReference type="ChEBI" id="CHEBI:456216"/>
        <dbReference type="EC" id="6.3.2.12"/>
    </reaction>
</comment>
<keyword evidence="9" id="KW-0479">Metal-binding</keyword>
<dbReference type="GO" id="GO:0046872">
    <property type="term" value="F:metal ion binding"/>
    <property type="evidence" value="ECO:0007669"/>
    <property type="project" value="UniProtKB-KW"/>
</dbReference>
<evidence type="ECO:0000256" key="8">
    <source>
        <dbReference type="ARBA" id="ARBA00022598"/>
    </source>
</evidence>
<comment type="catalytic activity">
    <reaction evidence="18">
        <text>10-formyltetrahydrofolyl-(gamma-L-Glu)(n) + L-glutamate + ATP = 10-formyltetrahydrofolyl-(gamma-L-Glu)(n+1) + ADP + phosphate + H(+)</text>
        <dbReference type="Rhea" id="RHEA:51904"/>
        <dbReference type="Rhea" id="RHEA-COMP:13088"/>
        <dbReference type="Rhea" id="RHEA-COMP:14300"/>
        <dbReference type="ChEBI" id="CHEBI:15378"/>
        <dbReference type="ChEBI" id="CHEBI:29985"/>
        <dbReference type="ChEBI" id="CHEBI:30616"/>
        <dbReference type="ChEBI" id="CHEBI:43474"/>
        <dbReference type="ChEBI" id="CHEBI:134413"/>
        <dbReference type="ChEBI" id="CHEBI:456216"/>
        <dbReference type="EC" id="6.3.2.17"/>
    </reaction>
</comment>
<dbReference type="SUPFAM" id="SSF53623">
    <property type="entry name" value="MurD-like peptide ligases, catalytic domain"/>
    <property type="match status" value="1"/>
</dbReference>
<evidence type="ECO:0000256" key="7">
    <source>
        <dbReference type="ARBA" id="ARBA00019357"/>
    </source>
</evidence>
<sequence length="423" mass="47017">MAATACLTSLDDWLDYLGQIHPKEIDMGLERVERVFNRLNLPLHHSRVILVGGTNGKGTTTALTQKLLTAQGFSVGCYNSPHIHDYKERVTIDGQWFTESQHCQAFKQIEQVRADIELTYFEFGTLAALCLLAQAAPDFILLEVGLGGRLDATNIVSPELSVITTVALDHKDWLGDTREQIGFEKAGIFRANGKAVCGDLAPPDSVRQQADKLDLDILWHQQDFSFQLEQANSVNGTTWRWYSSVSNTQFSELPIPNMPLQNASTCLAMLEQLGVSIELDILKRVLTDFQISGRWQQINTKPQVIIDVAHNEEAILQLVDNVQRLKQTTKGQLYAVVGMLKDKDYQTCLSIVEPIFNGFYLADINQARGANAQELASCLPSSKVVSNNCNIRAAYQDALAKAQAEDVIIAFGSFWVITDLLET</sequence>
<evidence type="ECO:0000256" key="6">
    <source>
        <dbReference type="ARBA" id="ARBA00013025"/>
    </source>
</evidence>
<comment type="catalytic activity">
    <reaction evidence="19">
        <text>(6R)-5,10-methylenetetrahydrofolyl-(gamma-L-Glu)(n) + L-glutamate + ATP = (6R)-5,10-methylenetetrahydrofolyl-(gamma-L-Glu)(n+1) + ADP + phosphate + H(+)</text>
        <dbReference type="Rhea" id="RHEA:51912"/>
        <dbReference type="Rhea" id="RHEA-COMP:13257"/>
        <dbReference type="Rhea" id="RHEA-COMP:13258"/>
        <dbReference type="ChEBI" id="CHEBI:15378"/>
        <dbReference type="ChEBI" id="CHEBI:29985"/>
        <dbReference type="ChEBI" id="CHEBI:30616"/>
        <dbReference type="ChEBI" id="CHEBI:43474"/>
        <dbReference type="ChEBI" id="CHEBI:136572"/>
        <dbReference type="ChEBI" id="CHEBI:456216"/>
        <dbReference type="EC" id="6.3.2.17"/>
    </reaction>
</comment>
<comment type="function">
    <text evidence="1">Functions in two distinct reactions of the de novo folate biosynthetic pathway. Catalyzes the addition of a glutamate residue to dihydropteroate (7,8-dihydropteroate or H2Pte) to form dihydrofolate (7,8-dihydrofolate monoglutamate or H2Pte-Glu). Also catalyzes successive additions of L-glutamate to tetrahydrofolate or 10-formyltetrahydrofolate or 5,10-methylenetetrahydrofolate, leading to folylpolyglutamate derivatives.</text>
</comment>
<dbReference type="EMBL" id="ARZY01000001">
    <property type="protein sequence ID" value="EWH12081.1"/>
    <property type="molecule type" value="Genomic_DNA"/>
</dbReference>
<dbReference type="Pfam" id="PF02875">
    <property type="entry name" value="Mur_ligase_C"/>
    <property type="match status" value="1"/>
</dbReference>
<accession>W7QJN5</accession>
<comment type="catalytic activity">
    <reaction evidence="17">
        <text>(6S)-5,6,7,8-tetrahydrofolyl-(gamma-L-Glu)(n) + L-glutamate + ATP = (6S)-5,6,7,8-tetrahydrofolyl-(gamma-L-Glu)(n+1) + ADP + phosphate + H(+)</text>
        <dbReference type="Rhea" id="RHEA:10580"/>
        <dbReference type="Rhea" id="RHEA-COMP:14738"/>
        <dbReference type="Rhea" id="RHEA-COMP:14740"/>
        <dbReference type="ChEBI" id="CHEBI:15378"/>
        <dbReference type="ChEBI" id="CHEBI:29985"/>
        <dbReference type="ChEBI" id="CHEBI:30616"/>
        <dbReference type="ChEBI" id="CHEBI:43474"/>
        <dbReference type="ChEBI" id="CHEBI:141005"/>
        <dbReference type="ChEBI" id="CHEBI:456216"/>
        <dbReference type="EC" id="6.3.2.17"/>
    </reaction>
</comment>
<dbReference type="InterPro" id="IPR001645">
    <property type="entry name" value="Folylpolyglutamate_synth"/>
</dbReference>
<dbReference type="GO" id="GO:0046656">
    <property type="term" value="P:folic acid biosynthetic process"/>
    <property type="evidence" value="ECO:0007669"/>
    <property type="project" value="UniProtKB-KW"/>
</dbReference>
<evidence type="ECO:0000256" key="9">
    <source>
        <dbReference type="ARBA" id="ARBA00022723"/>
    </source>
</evidence>
<dbReference type="Proteomes" id="UP000019276">
    <property type="component" value="Unassembled WGS sequence"/>
</dbReference>
<keyword evidence="12" id="KW-0460">Magnesium</keyword>
<dbReference type="GO" id="GO:0005524">
    <property type="term" value="F:ATP binding"/>
    <property type="evidence" value="ECO:0007669"/>
    <property type="project" value="UniProtKB-KW"/>
</dbReference>
<evidence type="ECO:0000256" key="20">
    <source>
        <dbReference type="ARBA" id="ARBA00049161"/>
    </source>
</evidence>
<gene>
    <name evidence="24" type="ORF">DS2_00115</name>
</gene>
<keyword evidence="11 21" id="KW-0067">ATP-binding</keyword>
<evidence type="ECO:0000256" key="3">
    <source>
        <dbReference type="ARBA" id="ARBA00005150"/>
    </source>
</evidence>
<keyword evidence="8 21" id="KW-0436">Ligase</keyword>
<evidence type="ECO:0000256" key="19">
    <source>
        <dbReference type="ARBA" id="ARBA00049035"/>
    </source>
</evidence>
<keyword evidence="25" id="KW-1185">Reference proteome</keyword>
<dbReference type="InterPro" id="IPR036565">
    <property type="entry name" value="Mur-like_cat_sf"/>
</dbReference>
<proteinExistence type="inferred from homology"/>
<dbReference type="InterPro" id="IPR036615">
    <property type="entry name" value="Mur_ligase_C_dom_sf"/>
</dbReference>
<dbReference type="PROSITE" id="PS01012">
    <property type="entry name" value="FOLYLPOLYGLU_SYNT_2"/>
    <property type="match status" value="1"/>
</dbReference>
<evidence type="ECO:0000256" key="15">
    <source>
        <dbReference type="ARBA" id="ARBA00030592"/>
    </source>
</evidence>
<feature type="domain" description="Mur ligase central" evidence="23">
    <location>
        <begin position="51"/>
        <end position="191"/>
    </location>
</feature>
<dbReference type="InterPro" id="IPR018109">
    <property type="entry name" value="Folylpolyglutamate_synth_CS"/>
</dbReference>
<dbReference type="EC" id="6.3.2.17" evidence="6"/>
<dbReference type="PANTHER" id="PTHR11136">
    <property type="entry name" value="FOLYLPOLYGLUTAMATE SYNTHASE-RELATED"/>
    <property type="match status" value="1"/>
</dbReference>
<dbReference type="PROSITE" id="PS01011">
    <property type="entry name" value="FOLYLPOLYGLU_SYNT_1"/>
    <property type="match status" value="1"/>
</dbReference>
<dbReference type="OrthoDB" id="9809356at2"/>
<dbReference type="GO" id="GO:0046654">
    <property type="term" value="P:tetrahydrofolate biosynthetic process"/>
    <property type="evidence" value="ECO:0007669"/>
    <property type="project" value="UniProtKB-UniPathway"/>
</dbReference>
<keyword evidence="13" id="KW-0289">Folate biosynthesis</keyword>
<comment type="caution">
    <text evidence="24">The sequence shown here is derived from an EMBL/GenBank/DDBJ whole genome shotgun (WGS) entry which is preliminary data.</text>
</comment>
<dbReference type="STRING" id="1328313.DS2_00115"/>
<evidence type="ECO:0000256" key="10">
    <source>
        <dbReference type="ARBA" id="ARBA00022741"/>
    </source>
</evidence>
<feature type="domain" description="Mur ligase C-terminal" evidence="22">
    <location>
        <begin position="293"/>
        <end position="414"/>
    </location>
</feature>
<evidence type="ECO:0000256" key="14">
    <source>
        <dbReference type="ARBA" id="ARBA00030048"/>
    </source>
</evidence>
<dbReference type="InterPro" id="IPR004101">
    <property type="entry name" value="Mur_ligase_C"/>
</dbReference>
<comment type="pathway">
    <text evidence="3">Cofactor biosynthesis; tetrahydrofolylpolyglutamate biosynthesis.</text>
</comment>
<dbReference type="Gene3D" id="3.90.190.20">
    <property type="entry name" value="Mur ligase, C-terminal domain"/>
    <property type="match status" value="1"/>
</dbReference>
<evidence type="ECO:0000256" key="1">
    <source>
        <dbReference type="ARBA" id="ARBA00002714"/>
    </source>
</evidence>
<comment type="similarity">
    <text evidence="4 21">Belongs to the folylpolyglutamate synthase family.</text>
</comment>
<comment type="pathway">
    <text evidence="2">Cofactor biosynthesis; tetrahydrofolate biosynthesis; 7,8-dihydrofolate from 2-amino-4-hydroxy-6-hydroxymethyl-7,8-dihydropteridine diphosphate and 4-aminobenzoate: step 2/2.</text>
</comment>
<evidence type="ECO:0000259" key="22">
    <source>
        <dbReference type="Pfam" id="PF02875"/>
    </source>
</evidence>
<organism evidence="24 25">
    <name type="scientific">Catenovulum agarivorans DS-2</name>
    <dbReference type="NCBI Taxonomy" id="1328313"/>
    <lineage>
        <taxon>Bacteria</taxon>
        <taxon>Pseudomonadati</taxon>
        <taxon>Pseudomonadota</taxon>
        <taxon>Gammaproteobacteria</taxon>
        <taxon>Alteromonadales</taxon>
        <taxon>Alteromonadaceae</taxon>
        <taxon>Catenovulum</taxon>
    </lineage>
</organism>
<dbReference type="NCBIfam" id="TIGR01499">
    <property type="entry name" value="folC"/>
    <property type="match status" value="1"/>
</dbReference>
<evidence type="ECO:0000256" key="13">
    <source>
        <dbReference type="ARBA" id="ARBA00022909"/>
    </source>
</evidence>
<dbReference type="GO" id="GO:0008841">
    <property type="term" value="F:dihydrofolate synthase activity"/>
    <property type="evidence" value="ECO:0007669"/>
    <property type="project" value="UniProtKB-EC"/>
</dbReference>
<dbReference type="InterPro" id="IPR013221">
    <property type="entry name" value="Mur_ligase_cen"/>
</dbReference>
<evidence type="ECO:0000313" key="25">
    <source>
        <dbReference type="Proteomes" id="UP000019276"/>
    </source>
</evidence>
<dbReference type="UniPathway" id="UPA00077">
    <property type="reaction ID" value="UER00157"/>
</dbReference>
<dbReference type="RefSeq" id="WP_035012542.1">
    <property type="nucleotide sequence ID" value="NZ_ARZY01000001.1"/>
</dbReference>
<dbReference type="GO" id="GO:0004326">
    <property type="term" value="F:tetrahydrofolylpolyglutamate synthase activity"/>
    <property type="evidence" value="ECO:0007669"/>
    <property type="project" value="UniProtKB-EC"/>
</dbReference>
<dbReference type="NCBIfam" id="NF008101">
    <property type="entry name" value="PRK10846.1"/>
    <property type="match status" value="1"/>
</dbReference>
<dbReference type="PIRSF" id="PIRSF001563">
    <property type="entry name" value="Folylpolyglu_synth"/>
    <property type="match status" value="1"/>
</dbReference>
<dbReference type="PANTHER" id="PTHR11136:SF0">
    <property type="entry name" value="DIHYDROFOLATE SYNTHETASE-RELATED"/>
    <property type="match status" value="1"/>
</dbReference>
<name>W7QJN5_9ALTE</name>
<evidence type="ECO:0000259" key="23">
    <source>
        <dbReference type="Pfam" id="PF08245"/>
    </source>
</evidence>
<reference evidence="24 25" key="1">
    <citation type="journal article" date="2014" name="Genome Announc.">
        <title>Draft Genome Sequence of the Agar-Degrading Bacterium Catenovulum sp. Strain DS-2, Isolated from Intestines of Haliotis diversicolor.</title>
        <authorList>
            <person name="Shan D."/>
            <person name="Li X."/>
            <person name="Gu Z."/>
            <person name="Wei G."/>
            <person name="Gao Z."/>
            <person name="Shao Z."/>
        </authorList>
    </citation>
    <scope>NUCLEOTIDE SEQUENCE [LARGE SCALE GENOMIC DNA]</scope>
    <source>
        <strain evidence="24 25">DS-2</strain>
    </source>
</reference>
<evidence type="ECO:0000256" key="18">
    <source>
        <dbReference type="ARBA" id="ARBA00047808"/>
    </source>
</evidence>
<evidence type="ECO:0000256" key="17">
    <source>
        <dbReference type="ARBA" id="ARBA00047493"/>
    </source>
</evidence>
<evidence type="ECO:0000256" key="5">
    <source>
        <dbReference type="ARBA" id="ARBA00013023"/>
    </source>
</evidence>
<keyword evidence="10 21" id="KW-0547">Nucleotide-binding</keyword>
<dbReference type="eggNOG" id="COG0285">
    <property type="taxonomic scope" value="Bacteria"/>
</dbReference>
<evidence type="ECO:0000256" key="2">
    <source>
        <dbReference type="ARBA" id="ARBA00004799"/>
    </source>
</evidence>
<evidence type="ECO:0000256" key="11">
    <source>
        <dbReference type="ARBA" id="ARBA00022840"/>
    </source>
</evidence>
<evidence type="ECO:0000256" key="21">
    <source>
        <dbReference type="PIRNR" id="PIRNR001563"/>
    </source>
</evidence>
<dbReference type="GO" id="GO:0005737">
    <property type="term" value="C:cytoplasm"/>
    <property type="evidence" value="ECO:0007669"/>
    <property type="project" value="TreeGrafter"/>
</dbReference>
<evidence type="ECO:0000313" key="24">
    <source>
        <dbReference type="EMBL" id="EWH12081.1"/>
    </source>
</evidence>
<evidence type="ECO:0000256" key="16">
    <source>
        <dbReference type="ARBA" id="ARBA00032510"/>
    </source>
</evidence>
<dbReference type="PATRIC" id="fig|1328313.3.peg.25"/>
<dbReference type="EC" id="6.3.2.12" evidence="5"/>
<evidence type="ECO:0000256" key="12">
    <source>
        <dbReference type="ARBA" id="ARBA00022842"/>
    </source>
</evidence>
<evidence type="ECO:0000256" key="4">
    <source>
        <dbReference type="ARBA" id="ARBA00008276"/>
    </source>
</evidence>
<dbReference type="Gene3D" id="3.40.1190.10">
    <property type="entry name" value="Mur-like, catalytic domain"/>
    <property type="match status" value="1"/>
</dbReference>
<dbReference type="SUPFAM" id="SSF53244">
    <property type="entry name" value="MurD-like peptide ligases, peptide-binding domain"/>
    <property type="match status" value="1"/>
</dbReference>